<dbReference type="InterPro" id="IPR011990">
    <property type="entry name" value="TPR-like_helical_dom_sf"/>
</dbReference>
<protein>
    <recommendedName>
        <fullName evidence="3">Tetratricopeptide repeat protein</fullName>
    </recommendedName>
</protein>
<sequence length="83" mass="9212">MVEADPENAAWRFDLGITHERIGDILKAQGDLSAAMDSYEAKRKIVAKLVETDPGNARWQRDLAFAYDRVANVLVAQATSPRP</sequence>
<organism evidence="1 2">
    <name type="scientific">Methyloceanibacter marginalis</name>
    <dbReference type="NCBI Taxonomy" id="1774971"/>
    <lineage>
        <taxon>Bacteria</taxon>
        <taxon>Pseudomonadati</taxon>
        <taxon>Pseudomonadota</taxon>
        <taxon>Alphaproteobacteria</taxon>
        <taxon>Hyphomicrobiales</taxon>
        <taxon>Hyphomicrobiaceae</taxon>
        <taxon>Methyloceanibacter</taxon>
    </lineage>
</organism>
<dbReference type="RefSeq" id="WP_069623091.1">
    <property type="nucleotide sequence ID" value="NZ_LPWD01000059.1"/>
</dbReference>
<dbReference type="EMBL" id="LPWD01000059">
    <property type="protein sequence ID" value="ODS03715.1"/>
    <property type="molecule type" value="Genomic_DNA"/>
</dbReference>
<gene>
    <name evidence="1" type="ORF">AUC71_08120</name>
</gene>
<dbReference type="OrthoDB" id="8416304at2"/>
<accession>A0A1E3WD28</accession>
<name>A0A1E3WD28_9HYPH</name>
<dbReference type="SUPFAM" id="SSF48452">
    <property type="entry name" value="TPR-like"/>
    <property type="match status" value="1"/>
</dbReference>
<reference evidence="1 2" key="1">
    <citation type="journal article" date="2016" name="Environ. Microbiol.">
        <title>New Methyloceanibacter diversity from North Sea sediments includes methanotroph containing solely the soluble methane monooxygenase.</title>
        <authorList>
            <person name="Vekeman B."/>
            <person name="Kerckhof F.M."/>
            <person name="Cremers G."/>
            <person name="de Vos P."/>
            <person name="Vandamme P."/>
            <person name="Boon N."/>
            <person name="Op den Camp H.J."/>
            <person name="Heylen K."/>
        </authorList>
    </citation>
    <scope>NUCLEOTIDE SEQUENCE [LARGE SCALE GENOMIC DNA]</scope>
    <source>
        <strain evidence="1 2">R-67177</strain>
    </source>
</reference>
<keyword evidence="2" id="KW-1185">Reference proteome</keyword>
<evidence type="ECO:0000313" key="2">
    <source>
        <dbReference type="Proteomes" id="UP000095042"/>
    </source>
</evidence>
<evidence type="ECO:0000313" key="1">
    <source>
        <dbReference type="EMBL" id="ODS03715.1"/>
    </source>
</evidence>
<dbReference type="Proteomes" id="UP000095042">
    <property type="component" value="Unassembled WGS sequence"/>
</dbReference>
<proteinExistence type="predicted"/>
<dbReference type="AlphaFoldDB" id="A0A1E3WD28"/>
<comment type="caution">
    <text evidence="1">The sequence shown here is derived from an EMBL/GenBank/DDBJ whole genome shotgun (WGS) entry which is preliminary data.</text>
</comment>
<dbReference type="Gene3D" id="1.25.40.10">
    <property type="entry name" value="Tetratricopeptide repeat domain"/>
    <property type="match status" value="1"/>
</dbReference>
<evidence type="ECO:0008006" key="3">
    <source>
        <dbReference type="Google" id="ProtNLM"/>
    </source>
</evidence>